<gene>
    <name evidence="1" type="ORF">PROVRUST_06412</name>
</gene>
<comment type="caution">
    <text evidence="1">The sequence shown here is derived from an EMBL/GenBank/DDBJ whole genome shotgun (WGS) entry which is preliminary data.</text>
</comment>
<evidence type="ECO:0000313" key="1">
    <source>
        <dbReference type="EMBL" id="EFB72342.1"/>
    </source>
</evidence>
<keyword evidence="2" id="KW-1185">Reference proteome</keyword>
<proteinExistence type="predicted"/>
<dbReference type="HOGENOM" id="CLU_3256370_0_0_6"/>
<dbReference type="Proteomes" id="UP000005512">
    <property type="component" value="Unassembled WGS sequence"/>
</dbReference>
<organism evidence="1 2">
    <name type="scientific">Providencia rustigianii DSM 4541</name>
    <dbReference type="NCBI Taxonomy" id="500637"/>
    <lineage>
        <taxon>Bacteria</taxon>
        <taxon>Pseudomonadati</taxon>
        <taxon>Pseudomonadota</taxon>
        <taxon>Gammaproteobacteria</taxon>
        <taxon>Enterobacterales</taxon>
        <taxon>Morganellaceae</taxon>
        <taxon>Providencia</taxon>
    </lineage>
</organism>
<reference evidence="1" key="1">
    <citation type="submission" date="2009-12" db="EMBL/GenBank/DDBJ databases">
        <authorList>
            <person name="Weinstock G."/>
            <person name="Sodergren E."/>
            <person name="Clifton S."/>
            <person name="Fulton L."/>
            <person name="Fulton B."/>
            <person name="Courtney L."/>
            <person name="Fronick C."/>
            <person name="Harrison M."/>
            <person name="Strong C."/>
            <person name="Farmer C."/>
            <person name="Delahaunty K."/>
            <person name="Markovic C."/>
            <person name="Hall O."/>
            <person name="Minx P."/>
            <person name="Tomlinson C."/>
            <person name="Mitreva M."/>
            <person name="Nelson J."/>
            <person name="Hou S."/>
            <person name="Wollam A."/>
            <person name="Pepin K.H."/>
            <person name="Johnson M."/>
            <person name="Bhonagiri V."/>
            <person name="Nash W.E."/>
            <person name="Warren W."/>
            <person name="Chinwalla A."/>
            <person name="Mardis E.R."/>
            <person name="Wilson R.K."/>
        </authorList>
    </citation>
    <scope>NUCLEOTIDE SEQUENCE [LARGE SCALE GENOMIC DNA]</scope>
    <source>
        <strain evidence="1">DSM 4541</strain>
    </source>
</reference>
<dbReference type="AlphaFoldDB" id="D1P2I7"/>
<sequence>MFFGKRCHYTCLMTTSNSYLEESERSIKKKAYPQSSLPLFSQ</sequence>
<name>D1P2I7_9GAMM</name>
<dbReference type="EMBL" id="ABXV02000023">
    <property type="protein sequence ID" value="EFB72342.1"/>
    <property type="molecule type" value="Genomic_DNA"/>
</dbReference>
<protein>
    <submittedName>
        <fullName evidence="1">Uncharacterized protein</fullName>
    </submittedName>
</protein>
<accession>D1P2I7</accession>
<evidence type="ECO:0000313" key="2">
    <source>
        <dbReference type="Proteomes" id="UP000005512"/>
    </source>
</evidence>